<feature type="region of interest" description="Disordered" evidence="1">
    <location>
        <begin position="192"/>
        <end position="211"/>
    </location>
</feature>
<accession>A0A0B2V1A2</accession>
<gene>
    <name evidence="2" type="ORF">Tcan_13024</name>
</gene>
<comment type="caution">
    <text evidence="2">The sequence shown here is derived from an EMBL/GenBank/DDBJ whole genome shotgun (WGS) entry which is preliminary data.</text>
</comment>
<evidence type="ECO:0000313" key="3">
    <source>
        <dbReference type="Proteomes" id="UP000031036"/>
    </source>
</evidence>
<dbReference type="EMBL" id="JPKZ01002767">
    <property type="protein sequence ID" value="KHN75239.1"/>
    <property type="molecule type" value="Genomic_DNA"/>
</dbReference>
<proteinExistence type="predicted"/>
<reference evidence="2 3" key="1">
    <citation type="submission" date="2014-11" db="EMBL/GenBank/DDBJ databases">
        <title>Genetic blueprint of the zoonotic pathogen Toxocara canis.</title>
        <authorList>
            <person name="Zhu X.-Q."/>
            <person name="Korhonen P.K."/>
            <person name="Cai H."/>
            <person name="Young N.D."/>
            <person name="Nejsum P."/>
            <person name="von Samson-Himmelstjerna G."/>
            <person name="Boag P.R."/>
            <person name="Tan P."/>
            <person name="Li Q."/>
            <person name="Min J."/>
            <person name="Yang Y."/>
            <person name="Wang X."/>
            <person name="Fang X."/>
            <person name="Hall R.S."/>
            <person name="Hofmann A."/>
            <person name="Sternberg P.W."/>
            <person name="Jex A.R."/>
            <person name="Gasser R.B."/>
        </authorList>
    </citation>
    <scope>NUCLEOTIDE SEQUENCE [LARGE SCALE GENOMIC DNA]</scope>
    <source>
        <strain evidence="2">PN_DK_2014</strain>
    </source>
</reference>
<dbReference type="Proteomes" id="UP000031036">
    <property type="component" value="Unassembled WGS sequence"/>
</dbReference>
<dbReference type="AlphaFoldDB" id="A0A0B2V1A2"/>
<sequence>MGVITIVLAIAVIFLSYILFKKYFEERTAEEEHAKTVSVSGTTTTSEEESTFVPSATGITSVLPSDLSARADSDEMEISIKGIDSMRSTVSTSDATLATLSSNPESTITSTVSNTNRITDFTSPKLLFGKSVQDSETASTHTANALGSVRRQENANDELDALEDAEIASITRPKVNKIPPWELHREAYDPQNFWNEQKQHSEATRSSPVFE</sequence>
<dbReference type="OrthoDB" id="10675725at2759"/>
<keyword evidence="3" id="KW-1185">Reference proteome</keyword>
<protein>
    <submittedName>
        <fullName evidence="2">Uncharacterized protein</fullName>
    </submittedName>
</protein>
<evidence type="ECO:0000313" key="2">
    <source>
        <dbReference type="EMBL" id="KHN75239.1"/>
    </source>
</evidence>
<name>A0A0B2V1A2_TOXCA</name>
<feature type="region of interest" description="Disordered" evidence="1">
    <location>
        <begin position="31"/>
        <end position="53"/>
    </location>
</feature>
<organism evidence="2 3">
    <name type="scientific">Toxocara canis</name>
    <name type="common">Canine roundworm</name>
    <dbReference type="NCBI Taxonomy" id="6265"/>
    <lineage>
        <taxon>Eukaryota</taxon>
        <taxon>Metazoa</taxon>
        <taxon>Ecdysozoa</taxon>
        <taxon>Nematoda</taxon>
        <taxon>Chromadorea</taxon>
        <taxon>Rhabditida</taxon>
        <taxon>Spirurina</taxon>
        <taxon>Ascaridomorpha</taxon>
        <taxon>Ascaridoidea</taxon>
        <taxon>Toxocaridae</taxon>
        <taxon>Toxocara</taxon>
    </lineage>
</organism>
<feature type="compositionally biased region" description="Low complexity" evidence="1">
    <location>
        <begin position="36"/>
        <end position="53"/>
    </location>
</feature>
<evidence type="ECO:0000256" key="1">
    <source>
        <dbReference type="SAM" id="MobiDB-lite"/>
    </source>
</evidence>